<accession>A0ACC4E1Y9</accession>
<proteinExistence type="predicted"/>
<dbReference type="EMBL" id="JBGNUJ010000003">
    <property type="protein sequence ID" value="KAL3961676.1"/>
    <property type="molecule type" value="Genomic_DNA"/>
</dbReference>
<protein>
    <submittedName>
        <fullName evidence="1">Uncharacterized protein</fullName>
    </submittedName>
</protein>
<evidence type="ECO:0000313" key="1">
    <source>
        <dbReference type="EMBL" id="KAL3961676.1"/>
    </source>
</evidence>
<name>A0ACC4E1Y9_PURLI</name>
<organism evidence="1 2">
    <name type="scientific">Purpureocillium lilacinum</name>
    <name type="common">Paecilomyces lilacinus</name>
    <dbReference type="NCBI Taxonomy" id="33203"/>
    <lineage>
        <taxon>Eukaryota</taxon>
        <taxon>Fungi</taxon>
        <taxon>Dikarya</taxon>
        <taxon>Ascomycota</taxon>
        <taxon>Pezizomycotina</taxon>
        <taxon>Sordariomycetes</taxon>
        <taxon>Hypocreomycetidae</taxon>
        <taxon>Hypocreales</taxon>
        <taxon>Ophiocordycipitaceae</taxon>
        <taxon>Purpureocillium</taxon>
    </lineage>
</organism>
<comment type="caution">
    <text evidence="1">The sequence shown here is derived from an EMBL/GenBank/DDBJ whole genome shotgun (WGS) entry which is preliminary data.</text>
</comment>
<evidence type="ECO:0000313" key="2">
    <source>
        <dbReference type="Proteomes" id="UP001638806"/>
    </source>
</evidence>
<sequence length="168" mass="17679">MGERGTRMGARRGQAKEQVALGGKESDRTRGDPIRVEAACSTLESTRYEPVKYRSWGGSRAARLTSDAPAQHTGTCSAFPQLVVLVGADSIRPSIHPLPPLTPARQPASPLVATPLAHLVRSLDASTKSGGAARVRTSVCAPEARRGRPHCGRADASSLGPRLPDSLP</sequence>
<gene>
    <name evidence="1" type="ORF">ACCO45_003199</name>
</gene>
<reference evidence="1" key="1">
    <citation type="submission" date="2024-12" db="EMBL/GenBank/DDBJ databases">
        <title>Comparative genomics and development of molecular markers within Purpureocillium lilacinum and among Purpureocillium species.</title>
        <authorList>
            <person name="Yeh Z.-Y."/>
            <person name="Ni N.-T."/>
            <person name="Lo P.-H."/>
            <person name="Mushyakhwo K."/>
            <person name="Lin C.-F."/>
            <person name="Nai Y.-S."/>
        </authorList>
    </citation>
    <scope>NUCLEOTIDE SEQUENCE</scope>
    <source>
        <strain evidence="1">NCHU-NPUST-175</strain>
    </source>
</reference>
<dbReference type="Proteomes" id="UP001638806">
    <property type="component" value="Unassembled WGS sequence"/>
</dbReference>
<keyword evidence="2" id="KW-1185">Reference proteome</keyword>